<keyword evidence="1" id="KW-0472">Membrane</keyword>
<feature type="transmembrane region" description="Helical" evidence="1">
    <location>
        <begin position="7"/>
        <end position="26"/>
    </location>
</feature>
<proteinExistence type="predicted"/>
<reference evidence="2" key="1">
    <citation type="submission" date="2022-06" db="EMBL/GenBank/DDBJ databases">
        <title>Aquibacillus sp. a new bacterium isolated from soil saline samples.</title>
        <authorList>
            <person name="Galisteo C."/>
            <person name="De La Haba R."/>
            <person name="Sanchez-Porro C."/>
            <person name="Ventosa A."/>
        </authorList>
    </citation>
    <scope>NUCLEOTIDE SEQUENCE</scope>
    <source>
        <strain evidence="2">JCM 12387</strain>
    </source>
</reference>
<gene>
    <name evidence="2" type="ORF">NC661_11375</name>
</gene>
<name>A0A9X4AK09_9BACI</name>
<evidence type="ECO:0000313" key="3">
    <source>
        <dbReference type="Proteomes" id="UP001145072"/>
    </source>
</evidence>
<feature type="transmembrane region" description="Helical" evidence="1">
    <location>
        <begin position="72"/>
        <end position="90"/>
    </location>
</feature>
<keyword evidence="1" id="KW-1133">Transmembrane helix</keyword>
<evidence type="ECO:0000313" key="2">
    <source>
        <dbReference type="EMBL" id="MDC3420970.1"/>
    </source>
</evidence>
<comment type="caution">
    <text evidence="2">The sequence shown here is derived from an EMBL/GenBank/DDBJ whole genome shotgun (WGS) entry which is preliminary data.</text>
</comment>
<dbReference type="EMBL" id="JAMQJZ010000008">
    <property type="protein sequence ID" value="MDC3420970.1"/>
    <property type="molecule type" value="Genomic_DNA"/>
</dbReference>
<dbReference type="RefSeq" id="WP_259871565.1">
    <property type="nucleotide sequence ID" value="NZ_JAMQJZ010000008.1"/>
</dbReference>
<organism evidence="2 3">
    <name type="scientific">Aquibacillus koreensis</name>
    <dbReference type="NCBI Taxonomy" id="279446"/>
    <lineage>
        <taxon>Bacteria</taxon>
        <taxon>Bacillati</taxon>
        <taxon>Bacillota</taxon>
        <taxon>Bacilli</taxon>
        <taxon>Bacillales</taxon>
        <taxon>Bacillaceae</taxon>
        <taxon>Aquibacillus</taxon>
    </lineage>
</organism>
<protein>
    <submittedName>
        <fullName evidence="2">Uncharacterized protein</fullName>
    </submittedName>
</protein>
<evidence type="ECO:0000256" key="1">
    <source>
        <dbReference type="SAM" id="Phobius"/>
    </source>
</evidence>
<sequence>MTSIKKIFWILGNVLLGIGGFFGYVWGMFQAWGQQGSFFLYGMGSISVALVMFFILNIVIIPSDQKKKWGTAVVIFLGSIIVTVLIHGLLQNTILE</sequence>
<dbReference type="AlphaFoldDB" id="A0A9X4AK09"/>
<dbReference type="Proteomes" id="UP001145072">
    <property type="component" value="Unassembled WGS sequence"/>
</dbReference>
<feature type="transmembrane region" description="Helical" evidence="1">
    <location>
        <begin position="38"/>
        <end position="60"/>
    </location>
</feature>
<keyword evidence="3" id="KW-1185">Reference proteome</keyword>
<keyword evidence="1" id="KW-0812">Transmembrane</keyword>
<accession>A0A9X4AK09</accession>